<organism evidence="2 3">
    <name type="scientific">Psophocarpus tetragonolobus</name>
    <name type="common">Winged bean</name>
    <name type="synonym">Dolichos tetragonolobus</name>
    <dbReference type="NCBI Taxonomy" id="3891"/>
    <lineage>
        <taxon>Eukaryota</taxon>
        <taxon>Viridiplantae</taxon>
        <taxon>Streptophyta</taxon>
        <taxon>Embryophyta</taxon>
        <taxon>Tracheophyta</taxon>
        <taxon>Spermatophyta</taxon>
        <taxon>Magnoliopsida</taxon>
        <taxon>eudicotyledons</taxon>
        <taxon>Gunneridae</taxon>
        <taxon>Pentapetalae</taxon>
        <taxon>rosids</taxon>
        <taxon>fabids</taxon>
        <taxon>Fabales</taxon>
        <taxon>Fabaceae</taxon>
        <taxon>Papilionoideae</taxon>
        <taxon>50 kb inversion clade</taxon>
        <taxon>NPAAA clade</taxon>
        <taxon>indigoferoid/millettioid clade</taxon>
        <taxon>Phaseoleae</taxon>
        <taxon>Psophocarpus</taxon>
    </lineage>
</organism>
<keyword evidence="1" id="KW-0472">Membrane</keyword>
<evidence type="ECO:0000313" key="3">
    <source>
        <dbReference type="Proteomes" id="UP001386955"/>
    </source>
</evidence>
<name>A0AAN9SY84_PSOTE</name>
<dbReference type="EMBL" id="JAYMYS010000001">
    <property type="protein sequence ID" value="KAK7410757.1"/>
    <property type="molecule type" value="Genomic_DNA"/>
</dbReference>
<comment type="caution">
    <text evidence="2">The sequence shown here is derived from an EMBL/GenBank/DDBJ whole genome shotgun (WGS) entry which is preliminary data.</text>
</comment>
<sequence>MRESKTITLGGGNLEFLQSLSDCTSGRVPPQVANHDQATPSKLAAYARNVCEGETLDRDLEEFCQVKKCSTDCQSCAEVRPTKEEQREQLTAATSTGASWTRAYFIFLAHVILFFYLVLLGIANIPCLVDSDPT</sequence>
<evidence type="ECO:0000313" key="2">
    <source>
        <dbReference type="EMBL" id="KAK7410757.1"/>
    </source>
</evidence>
<accession>A0AAN9SY84</accession>
<keyword evidence="1" id="KW-1133">Transmembrane helix</keyword>
<dbReference type="Proteomes" id="UP001386955">
    <property type="component" value="Unassembled WGS sequence"/>
</dbReference>
<proteinExistence type="predicted"/>
<protein>
    <submittedName>
        <fullName evidence="2">Uncharacterized protein</fullName>
    </submittedName>
</protein>
<keyword evidence="3" id="KW-1185">Reference proteome</keyword>
<feature type="transmembrane region" description="Helical" evidence="1">
    <location>
        <begin position="104"/>
        <end position="125"/>
    </location>
</feature>
<reference evidence="2 3" key="1">
    <citation type="submission" date="2024-01" db="EMBL/GenBank/DDBJ databases">
        <title>The genomes of 5 underutilized Papilionoideae crops provide insights into root nodulation and disease resistanc.</title>
        <authorList>
            <person name="Jiang F."/>
        </authorList>
    </citation>
    <scope>NUCLEOTIDE SEQUENCE [LARGE SCALE GENOMIC DNA]</scope>
    <source>
        <strain evidence="2">DUOXIRENSHENG_FW03</strain>
        <tissue evidence="2">Leaves</tissue>
    </source>
</reference>
<evidence type="ECO:0000256" key="1">
    <source>
        <dbReference type="SAM" id="Phobius"/>
    </source>
</evidence>
<dbReference type="AlphaFoldDB" id="A0AAN9SY84"/>
<keyword evidence="1" id="KW-0812">Transmembrane</keyword>
<gene>
    <name evidence="2" type="ORF">VNO78_01824</name>
</gene>